<dbReference type="SMART" id="SM00155">
    <property type="entry name" value="PLDc"/>
    <property type="match status" value="2"/>
</dbReference>
<dbReference type="EC" id="2.7.8.5" evidence="10"/>
<dbReference type="RefSeq" id="XP_069225751.1">
    <property type="nucleotide sequence ID" value="XM_069377377.1"/>
</dbReference>
<evidence type="ECO:0000256" key="8">
    <source>
        <dbReference type="ARBA" id="ARBA00023264"/>
    </source>
</evidence>
<name>A0AB34KCQ3_9PEZI</name>
<evidence type="ECO:0000256" key="6">
    <source>
        <dbReference type="ARBA" id="ARBA00023098"/>
    </source>
</evidence>
<dbReference type="GO" id="GO:0005739">
    <property type="term" value="C:mitochondrion"/>
    <property type="evidence" value="ECO:0007669"/>
    <property type="project" value="UniProtKB-SubCell"/>
</dbReference>
<comment type="similarity">
    <text evidence="2 10">Belongs to the CDP-alcohol phosphatidyltransferase class-II family.</text>
</comment>
<dbReference type="GO" id="GO:0032049">
    <property type="term" value="P:cardiolipin biosynthetic process"/>
    <property type="evidence" value="ECO:0007669"/>
    <property type="project" value="InterPro"/>
</dbReference>
<feature type="region of interest" description="Disordered" evidence="11">
    <location>
        <begin position="28"/>
        <end position="51"/>
    </location>
</feature>
<comment type="pathway">
    <text evidence="1 10">Phospholipid metabolism; phosphatidylglycerol biosynthesis; phosphatidylglycerol from CDP-diacylglycerol: step 1/2.</text>
</comment>
<comment type="function">
    <text evidence="10">Functions in the biosynthesis of the anionic phospholipids phosphatidylglycerol and cardiolipin.</text>
</comment>
<comment type="subcellular location">
    <subcellularLocation>
        <location evidence="10">Mitochondrion</location>
    </subcellularLocation>
</comment>
<evidence type="ECO:0000313" key="14">
    <source>
        <dbReference type="Proteomes" id="UP000803884"/>
    </source>
</evidence>
<proteinExistence type="inferred from homology"/>
<dbReference type="Proteomes" id="UP000803884">
    <property type="component" value="Unassembled WGS sequence"/>
</dbReference>
<dbReference type="GO" id="GO:0005524">
    <property type="term" value="F:ATP binding"/>
    <property type="evidence" value="ECO:0007669"/>
    <property type="project" value="UniProtKB-KW"/>
</dbReference>
<comment type="catalytic activity">
    <reaction evidence="9 10">
        <text>a CDP-1,2-diacyl-sn-glycerol + sn-glycerol 3-phosphate = a 1,2-diacyl-sn-glycero-3-phospho-(1'-sn-glycero-3'-phosphate) + CMP + H(+)</text>
        <dbReference type="Rhea" id="RHEA:12593"/>
        <dbReference type="ChEBI" id="CHEBI:15378"/>
        <dbReference type="ChEBI" id="CHEBI:57597"/>
        <dbReference type="ChEBI" id="CHEBI:58332"/>
        <dbReference type="ChEBI" id="CHEBI:60110"/>
        <dbReference type="ChEBI" id="CHEBI:60377"/>
        <dbReference type="EC" id="2.7.8.5"/>
    </reaction>
</comment>
<keyword evidence="6 10" id="KW-0443">Lipid metabolism</keyword>
<dbReference type="PROSITE" id="PS50035">
    <property type="entry name" value="PLD"/>
    <property type="match status" value="1"/>
</dbReference>
<dbReference type="GO" id="GO:0008444">
    <property type="term" value="F:CDP-diacylglycerol-glycerol-3-phosphate 3-phosphatidyltransferase activity"/>
    <property type="evidence" value="ECO:0007669"/>
    <property type="project" value="UniProtKB-EC"/>
</dbReference>
<dbReference type="InterPro" id="IPR001736">
    <property type="entry name" value="PLipase_D/transphosphatidylase"/>
</dbReference>
<dbReference type="CDD" id="cd09137">
    <property type="entry name" value="PLDc_PGS1_euk_2"/>
    <property type="match status" value="1"/>
</dbReference>
<dbReference type="AlphaFoldDB" id="A0AB34KCQ3"/>
<keyword evidence="14" id="KW-1185">Reference proteome</keyword>
<dbReference type="PANTHER" id="PTHR12586">
    <property type="entry name" value="CDP-DIACYLGLYCEROL--SERINE O-PHOSPHATIDYLTRANSFERASE"/>
    <property type="match status" value="1"/>
</dbReference>
<keyword evidence="10" id="KW-0067">ATP-binding</keyword>
<keyword evidence="7 10" id="KW-0594">Phospholipid biosynthesis</keyword>
<dbReference type="PIRSF" id="PIRSF000850">
    <property type="entry name" value="Phospholipase_D_PSS"/>
    <property type="match status" value="1"/>
</dbReference>
<dbReference type="GeneID" id="96010215"/>
<dbReference type="Gene3D" id="3.30.870.10">
    <property type="entry name" value="Endonuclease Chain A"/>
    <property type="match status" value="2"/>
</dbReference>
<feature type="domain" description="PLD phosphodiesterase" evidence="12">
    <location>
        <begin position="187"/>
        <end position="213"/>
    </location>
</feature>
<gene>
    <name evidence="13" type="ORF">WHR41_08773</name>
</gene>
<protein>
    <recommendedName>
        <fullName evidence="10">CDP-diacylglycerol--glycerol-3-phosphate 3-phosphatidyltransferase</fullName>
        <ecNumber evidence="10">2.7.8.5</ecNumber>
    </recommendedName>
</protein>
<keyword evidence="10" id="KW-0496">Mitochondrion</keyword>
<keyword evidence="3 10" id="KW-0444">Lipid biosynthesis</keyword>
<organism evidence="13 14">
    <name type="scientific">Cladosporium halotolerans</name>
    <dbReference type="NCBI Taxonomy" id="1052096"/>
    <lineage>
        <taxon>Eukaryota</taxon>
        <taxon>Fungi</taxon>
        <taxon>Dikarya</taxon>
        <taxon>Ascomycota</taxon>
        <taxon>Pezizomycotina</taxon>
        <taxon>Dothideomycetes</taxon>
        <taxon>Dothideomycetidae</taxon>
        <taxon>Cladosporiales</taxon>
        <taxon>Cladosporiaceae</taxon>
        <taxon>Cladosporium</taxon>
    </lineage>
</organism>
<evidence type="ECO:0000256" key="3">
    <source>
        <dbReference type="ARBA" id="ARBA00022516"/>
    </source>
</evidence>
<evidence type="ECO:0000256" key="9">
    <source>
        <dbReference type="ARBA" id="ARBA00048586"/>
    </source>
</evidence>
<dbReference type="EMBL" id="JAAQHG020000046">
    <property type="protein sequence ID" value="KAL1582644.1"/>
    <property type="molecule type" value="Genomic_DNA"/>
</dbReference>
<evidence type="ECO:0000256" key="2">
    <source>
        <dbReference type="ARBA" id="ARBA00010682"/>
    </source>
</evidence>
<evidence type="ECO:0000256" key="11">
    <source>
        <dbReference type="SAM" id="MobiDB-lite"/>
    </source>
</evidence>
<dbReference type="PANTHER" id="PTHR12586:SF1">
    <property type="entry name" value="CDP-DIACYLGLYCEROL--GLYCEROL-3-PHOSPHATE 3-PHOSPHATIDYLTRANSFERASE, MITOCHONDRIAL"/>
    <property type="match status" value="1"/>
</dbReference>
<keyword evidence="10" id="KW-0547">Nucleotide-binding</keyword>
<sequence>MITKRVLPCLRQASTGASRRQIAKYGRVQRRYSSTSGSPVTPAAQTQSSAAPIASITNELDKLSPRFDIPAESIEILQSPAEFYATLKAKILSAKHRIYLSTLYVGKSEHELIATIHDALEANAELKVSITTDALRGTREVPNPSSASLLASLIRDFGSERVEICMYHTPNLTGIRKAILPKRINEGWGLQHMKLYGTDDEIIMSGANLSDDYFTNRQDRYHVFKSKTVTDYFARVYRAVADLSYRVIIDDAQPSGFSLEWPTTNIQPEPLKNPKAYMASATKSLAPLLKPSVSSSPSEKEGDTAVYPVLQLTPLLKPDTSTELPALTGILRKLGTPEFAGSKWTFTAGYFNMTPEVRNLLLQSNAASGTVVAASPWANGFYGSKGVSGMLPPAYTYLARSFLDAVSRKGLSDQIAVKEWRKGTVNQPGGWTYHAKGIWVTLPKEQNPSICLIGSSNYTSRSYSLDIEANALIVTRNADLQRRLGEEEKWLQDYASQMTRDDYAKTERRVGLHVRIAMWIVKVVGGAL</sequence>
<dbReference type="InterPro" id="IPR016270">
    <property type="entry name" value="PGS1"/>
</dbReference>
<dbReference type="CDD" id="cd09135">
    <property type="entry name" value="PLDc_PGS1_euk_1"/>
    <property type="match status" value="1"/>
</dbReference>
<evidence type="ECO:0000259" key="12">
    <source>
        <dbReference type="PROSITE" id="PS50035"/>
    </source>
</evidence>
<evidence type="ECO:0000256" key="1">
    <source>
        <dbReference type="ARBA" id="ARBA00005042"/>
    </source>
</evidence>
<evidence type="ECO:0000313" key="13">
    <source>
        <dbReference type="EMBL" id="KAL1582644.1"/>
    </source>
</evidence>
<accession>A0AB34KCQ3</accession>
<keyword evidence="5" id="KW-0677">Repeat</keyword>
<evidence type="ECO:0000256" key="5">
    <source>
        <dbReference type="ARBA" id="ARBA00022737"/>
    </source>
</evidence>
<evidence type="ECO:0000256" key="7">
    <source>
        <dbReference type="ARBA" id="ARBA00023209"/>
    </source>
</evidence>
<keyword evidence="4 10" id="KW-0808">Transferase</keyword>
<dbReference type="SUPFAM" id="SSF56024">
    <property type="entry name" value="Phospholipase D/nuclease"/>
    <property type="match status" value="1"/>
</dbReference>
<keyword evidence="8 10" id="KW-1208">Phospholipid metabolism</keyword>
<evidence type="ECO:0000256" key="10">
    <source>
        <dbReference type="RuleBase" id="RU365024"/>
    </source>
</evidence>
<comment type="caution">
    <text evidence="13">The sequence shown here is derived from an EMBL/GenBank/DDBJ whole genome shotgun (WGS) entry which is preliminary data.</text>
</comment>
<feature type="compositionally biased region" description="Polar residues" evidence="11">
    <location>
        <begin position="31"/>
        <end position="51"/>
    </location>
</feature>
<reference evidence="13 14" key="1">
    <citation type="journal article" date="2020" name="Microbiol. Resour. Announc.">
        <title>Draft Genome Sequence of a Cladosporium Species Isolated from the Mesophotic Ascidian Didemnum maculosum.</title>
        <authorList>
            <person name="Gioti A."/>
            <person name="Siaperas R."/>
            <person name="Nikolaivits E."/>
            <person name="Le Goff G."/>
            <person name="Ouazzani J."/>
            <person name="Kotoulas G."/>
            <person name="Topakas E."/>
        </authorList>
    </citation>
    <scope>NUCLEOTIDE SEQUENCE [LARGE SCALE GENOMIC DNA]</scope>
    <source>
        <strain evidence="13 14">TM138-S3</strain>
    </source>
</reference>
<evidence type="ECO:0000256" key="4">
    <source>
        <dbReference type="ARBA" id="ARBA00022679"/>
    </source>
</evidence>